<dbReference type="Proteomes" id="UP001430172">
    <property type="component" value="Unassembled WGS sequence"/>
</dbReference>
<evidence type="ECO:0000313" key="2">
    <source>
        <dbReference type="EMBL" id="MBM6398871.1"/>
    </source>
</evidence>
<gene>
    <name evidence="2" type="ORF">JQN70_00560</name>
</gene>
<evidence type="ECO:0000313" key="3">
    <source>
        <dbReference type="Proteomes" id="UP001430172"/>
    </source>
</evidence>
<evidence type="ECO:0000256" key="1">
    <source>
        <dbReference type="SAM" id="MobiDB-lite"/>
    </source>
</evidence>
<dbReference type="Gene3D" id="1.25.40.10">
    <property type="entry name" value="Tetratricopeptide repeat domain"/>
    <property type="match status" value="2"/>
</dbReference>
<dbReference type="InterPro" id="IPR011990">
    <property type="entry name" value="TPR-like_helical_dom_sf"/>
</dbReference>
<reference evidence="2" key="1">
    <citation type="submission" date="2021-02" db="EMBL/GenBank/DDBJ databases">
        <title>Phycicoccus sp. MQZ13P-5T, whole genome shotgun sequence.</title>
        <authorList>
            <person name="Tuo L."/>
        </authorList>
    </citation>
    <scope>NUCLEOTIDE SEQUENCE</scope>
    <source>
        <strain evidence="2">MQZ13P-5</strain>
    </source>
</reference>
<accession>A0ABS2CG81</accession>
<feature type="region of interest" description="Disordered" evidence="1">
    <location>
        <begin position="163"/>
        <end position="192"/>
    </location>
</feature>
<evidence type="ECO:0008006" key="4">
    <source>
        <dbReference type="Google" id="ProtNLM"/>
    </source>
</evidence>
<sequence length="758" mass="79529">MSEPPEVEPAPDVAGGGADALAAAREVEALASAGELDRAVAAFRGCWPVLADAEGGTLGVAACLRALVRLGNTDRALDLLLPRVDRVDTLTDDAERMWLAGTAGWVLRHARALGMDPERVGHRDAAAAESELEALALGLAGRLDAAAGDTAASDALAAALDDRGVSPEPTLPPTRLPAPPAAAGSRLRPPTDAAEVVEIAERARRWRRDLDPALERLLRGWLETREEALPLLADPEHWSAAALLDRSSVHLLRDAVRERLRLDEAVEEARRAGDDEGAAHAACELAVLDVREAVVAFGADAPEVGRARERAVAAVDALDAAGWGEAAAASRRWYALSTRPADTVALLLRAADEHGDLHQPYRRALCLLDAAPLVLGADPVEGHRLLDEAGSLAAGHPVLTVQGLDLRARVARAAGDVEQAEALYGRAAAYPGVPDGTRMAVLFAWCDLVVDRGAWAELEPRAADALALAVRLRDPVALAVAQRHLGLSWVEQDRPVEAAELLAAAVPVVRREVPELLGPTAWALGNAALALEAFEQAKAAFDIAAEAFEAAGRTEEAAHSRYRAGTAAWDGEDLGAAATDLDAAVALARRSATLPVLLEALRSRAAVRAASGDVDGGLADLDTVLPEVEAFAATLAPGAQGEDPFDPEVLEPDVLREGAHVLAEAGRTDEALERLARAEALVGGDFELVLRAETGVVLAEADRLEEAEPVLRRSARDLHAAGLTDERVEVAAALARALDRAGRVPEAEAVWAEYGDAG</sequence>
<comment type="caution">
    <text evidence="2">The sequence shown here is derived from an EMBL/GenBank/DDBJ whole genome shotgun (WGS) entry which is preliminary data.</text>
</comment>
<protein>
    <recommendedName>
        <fullName evidence="4">Tetratricopeptide repeat protein</fullName>
    </recommendedName>
</protein>
<proteinExistence type="predicted"/>
<dbReference type="SUPFAM" id="SSF48452">
    <property type="entry name" value="TPR-like"/>
    <property type="match status" value="2"/>
</dbReference>
<feature type="compositionally biased region" description="Pro residues" evidence="1">
    <location>
        <begin position="169"/>
        <end position="180"/>
    </location>
</feature>
<dbReference type="EMBL" id="JAFDVD010000001">
    <property type="protein sequence ID" value="MBM6398871.1"/>
    <property type="molecule type" value="Genomic_DNA"/>
</dbReference>
<dbReference type="RefSeq" id="WP_204129362.1">
    <property type="nucleotide sequence ID" value="NZ_JAFDVD010000001.1"/>
</dbReference>
<keyword evidence="3" id="KW-1185">Reference proteome</keyword>
<name>A0ABS2CG81_9MICO</name>
<organism evidence="2 3">
    <name type="scientific">Phycicoccus sonneratiae</name>
    <dbReference type="NCBI Taxonomy" id="2807628"/>
    <lineage>
        <taxon>Bacteria</taxon>
        <taxon>Bacillati</taxon>
        <taxon>Actinomycetota</taxon>
        <taxon>Actinomycetes</taxon>
        <taxon>Micrococcales</taxon>
        <taxon>Intrasporangiaceae</taxon>
        <taxon>Phycicoccus</taxon>
    </lineage>
</organism>